<dbReference type="RefSeq" id="WP_132214871.1">
    <property type="nucleotide sequence ID" value="NZ_SLWN01000018.1"/>
</dbReference>
<dbReference type="OrthoDB" id="9762169at2"/>
<evidence type="ECO:0000256" key="5">
    <source>
        <dbReference type="ARBA" id="ARBA00022777"/>
    </source>
</evidence>
<evidence type="ECO:0000259" key="8">
    <source>
        <dbReference type="PROSITE" id="PS50011"/>
    </source>
</evidence>
<evidence type="ECO:0000256" key="3">
    <source>
        <dbReference type="ARBA" id="ARBA00022679"/>
    </source>
</evidence>
<keyword evidence="10" id="KW-1185">Reference proteome</keyword>
<evidence type="ECO:0000313" key="9">
    <source>
        <dbReference type="EMBL" id="TCO17318.1"/>
    </source>
</evidence>
<dbReference type="PANTHER" id="PTHR43289">
    <property type="entry name" value="MITOGEN-ACTIVATED PROTEIN KINASE KINASE KINASE 20-RELATED"/>
    <property type="match status" value="1"/>
</dbReference>
<keyword evidence="6 7" id="KW-0067">ATP-binding</keyword>
<sequence length="277" mass="29169">MGTIAVESAPTVVGSGRLVTGRYRLTTLLGRGGMGRVWLAEDELLRRRVALKEVVLPGHASEHVRASALAEARAAARLNHHNVVKVLDVIEDSGDHWIVMELLSGRTLADALTSDGPLPATEVRRIALHLVDALRAVHRAGLVHSDVKPANVQLCDDGRVVLMDFGIATALDDEQTLSSEAMAGSPAYMSPERARGDAVGPASDLFSLGATLFAAVEGKSPFGAGDPFSTLVAVVEARPAAFVNAGHLRPIIEGLLAKHPADRLTVDQATTALRPSA</sequence>
<evidence type="ECO:0000256" key="6">
    <source>
        <dbReference type="ARBA" id="ARBA00022840"/>
    </source>
</evidence>
<dbReference type="Gene3D" id="3.30.200.20">
    <property type="entry name" value="Phosphorylase Kinase, domain 1"/>
    <property type="match status" value="1"/>
</dbReference>
<name>A0A4R2GZT0_9ACTN</name>
<feature type="domain" description="Protein kinase" evidence="8">
    <location>
        <begin position="23"/>
        <end position="277"/>
    </location>
</feature>
<evidence type="ECO:0000256" key="1">
    <source>
        <dbReference type="ARBA" id="ARBA00012513"/>
    </source>
</evidence>
<accession>A0A4R2GZT0</accession>
<dbReference type="SMART" id="SM00220">
    <property type="entry name" value="S_TKc"/>
    <property type="match status" value="1"/>
</dbReference>
<dbReference type="GO" id="GO:0004674">
    <property type="term" value="F:protein serine/threonine kinase activity"/>
    <property type="evidence" value="ECO:0007669"/>
    <property type="project" value="UniProtKB-KW"/>
</dbReference>
<dbReference type="InterPro" id="IPR011009">
    <property type="entry name" value="Kinase-like_dom_sf"/>
</dbReference>
<gene>
    <name evidence="9" type="ORF">EV652_118146</name>
</gene>
<reference evidence="9 10" key="1">
    <citation type="journal article" date="2015" name="Stand. Genomic Sci.">
        <title>Genomic Encyclopedia of Bacterial and Archaeal Type Strains, Phase III: the genomes of soil and plant-associated and newly described type strains.</title>
        <authorList>
            <person name="Whitman W.B."/>
            <person name="Woyke T."/>
            <person name="Klenk H.P."/>
            <person name="Zhou Y."/>
            <person name="Lilburn T.G."/>
            <person name="Beck B.J."/>
            <person name="De Vos P."/>
            <person name="Vandamme P."/>
            <person name="Eisen J.A."/>
            <person name="Garrity G."/>
            <person name="Hugenholtz P."/>
            <person name="Kyrpides N.C."/>
        </authorList>
    </citation>
    <scope>NUCLEOTIDE SEQUENCE [LARGE SCALE GENOMIC DNA]</scope>
    <source>
        <strain evidence="9 10">VKM Ac-2572</strain>
    </source>
</reference>
<evidence type="ECO:0000256" key="2">
    <source>
        <dbReference type="ARBA" id="ARBA00022527"/>
    </source>
</evidence>
<dbReference type="Gene3D" id="1.10.510.10">
    <property type="entry name" value="Transferase(Phosphotransferase) domain 1"/>
    <property type="match status" value="1"/>
</dbReference>
<keyword evidence="5 9" id="KW-0418">Kinase</keyword>
<dbReference type="InterPro" id="IPR000719">
    <property type="entry name" value="Prot_kinase_dom"/>
</dbReference>
<evidence type="ECO:0000313" key="10">
    <source>
        <dbReference type="Proteomes" id="UP000294508"/>
    </source>
</evidence>
<keyword evidence="3" id="KW-0808">Transferase</keyword>
<comment type="caution">
    <text evidence="9">The sequence shown here is derived from an EMBL/GenBank/DDBJ whole genome shotgun (WGS) entry which is preliminary data.</text>
</comment>
<dbReference type="Pfam" id="PF00069">
    <property type="entry name" value="Pkinase"/>
    <property type="match status" value="1"/>
</dbReference>
<proteinExistence type="predicted"/>
<keyword evidence="2 9" id="KW-0723">Serine/threonine-protein kinase</keyword>
<keyword evidence="4 7" id="KW-0547">Nucleotide-binding</keyword>
<organism evidence="9 10">
    <name type="scientific">Kribbella steppae</name>
    <dbReference type="NCBI Taxonomy" id="2512223"/>
    <lineage>
        <taxon>Bacteria</taxon>
        <taxon>Bacillati</taxon>
        <taxon>Actinomycetota</taxon>
        <taxon>Actinomycetes</taxon>
        <taxon>Propionibacteriales</taxon>
        <taxon>Kribbellaceae</taxon>
        <taxon>Kribbella</taxon>
    </lineage>
</organism>
<dbReference type="PROSITE" id="PS50011">
    <property type="entry name" value="PROTEIN_KINASE_DOM"/>
    <property type="match status" value="1"/>
</dbReference>
<dbReference type="Proteomes" id="UP000294508">
    <property type="component" value="Unassembled WGS sequence"/>
</dbReference>
<dbReference type="AlphaFoldDB" id="A0A4R2GZT0"/>
<dbReference type="EC" id="2.7.11.1" evidence="1"/>
<feature type="binding site" evidence="7">
    <location>
        <position position="52"/>
    </location>
    <ligand>
        <name>ATP</name>
        <dbReference type="ChEBI" id="CHEBI:30616"/>
    </ligand>
</feature>
<evidence type="ECO:0000256" key="4">
    <source>
        <dbReference type="ARBA" id="ARBA00022741"/>
    </source>
</evidence>
<evidence type="ECO:0000256" key="7">
    <source>
        <dbReference type="PROSITE-ProRule" id="PRU10141"/>
    </source>
</evidence>
<dbReference type="GO" id="GO:0005524">
    <property type="term" value="F:ATP binding"/>
    <property type="evidence" value="ECO:0007669"/>
    <property type="project" value="UniProtKB-UniRule"/>
</dbReference>
<dbReference type="InterPro" id="IPR017441">
    <property type="entry name" value="Protein_kinase_ATP_BS"/>
</dbReference>
<dbReference type="PROSITE" id="PS00107">
    <property type="entry name" value="PROTEIN_KINASE_ATP"/>
    <property type="match status" value="1"/>
</dbReference>
<dbReference type="PANTHER" id="PTHR43289:SF6">
    <property type="entry name" value="SERINE_THREONINE-PROTEIN KINASE NEKL-3"/>
    <property type="match status" value="1"/>
</dbReference>
<dbReference type="SUPFAM" id="SSF56112">
    <property type="entry name" value="Protein kinase-like (PK-like)"/>
    <property type="match status" value="1"/>
</dbReference>
<dbReference type="CDD" id="cd14014">
    <property type="entry name" value="STKc_PknB_like"/>
    <property type="match status" value="1"/>
</dbReference>
<protein>
    <recommendedName>
        <fullName evidence="1">non-specific serine/threonine protein kinase</fullName>
        <ecNumber evidence="1">2.7.11.1</ecNumber>
    </recommendedName>
</protein>
<dbReference type="EMBL" id="SLWN01000018">
    <property type="protein sequence ID" value="TCO17318.1"/>
    <property type="molecule type" value="Genomic_DNA"/>
</dbReference>